<dbReference type="GO" id="GO:0019120">
    <property type="term" value="F:hydrolase activity, acting on acid halide bonds, in C-halide compounds"/>
    <property type="evidence" value="ECO:0007669"/>
    <property type="project" value="InterPro"/>
</dbReference>
<accession>A0A1I7L820</accession>
<dbReference type="InterPro" id="IPR006439">
    <property type="entry name" value="HAD-SF_hydro_IA"/>
</dbReference>
<dbReference type="InterPro" id="IPR023214">
    <property type="entry name" value="HAD_sf"/>
</dbReference>
<dbReference type="Pfam" id="PF00702">
    <property type="entry name" value="Hydrolase"/>
    <property type="match status" value="1"/>
</dbReference>
<dbReference type="SUPFAM" id="SSF56784">
    <property type="entry name" value="HAD-like"/>
    <property type="match status" value="1"/>
</dbReference>
<dbReference type="PANTHER" id="PTHR43316:SF3">
    <property type="entry name" value="HALOACID DEHALOGENASE, TYPE II (AFU_ORTHOLOGUE AFUA_2G07750)-RELATED"/>
    <property type="match status" value="1"/>
</dbReference>
<dbReference type="eggNOG" id="COG1011">
    <property type="taxonomic scope" value="Bacteria"/>
</dbReference>
<dbReference type="PRINTS" id="PR00413">
    <property type="entry name" value="HADHALOGNASE"/>
</dbReference>
<dbReference type="Gene3D" id="3.40.50.1000">
    <property type="entry name" value="HAD superfamily/HAD-like"/>
    <property type="match status" value="1"/>
</dbReference>
<keyword evidence="2" id="KW-0378">Hydrolase</keyword>
<dbReference type="CDD" id="cd02588">
    <property type="entry name" value="HAD_L2-DEX"/>
    <property type="match status" value="1"/>
</dbReference>
<gene>
    <name evidence="3" type="ORF">SAMN05421543_1285</name>
</gene>
<dbReference type="SFLD" id="SFLDG01135">
    <property type="entry name" value="C1.5.6:_HAD__Beta-PGM__Phospha"/>
    <property type="match status" value="1"/>
</dbReference>
<dbReference type="Gene3D" id="1.10.150.240">
    <property type="entry name" value="Putative phosphatase, domain 2"/>
    <property type="match status" value="1"/>
</dbReference>
<protein>
    <submittedName>
        <fullName evidence="3">2-haloacid dehalogenase</fullName>
    </submittedName>
</protein>
<dbReference type="PANTHER" id="PTHR43316">
    <property type="entry name" value="HYDROLASE, HALOACID DELAHOGENASE-RELATED"/>
    <property type="match status" value="1"/>
</dbReference>
<dbReference type="SFLD" id="SFLDG01129">
    <property type="entry name" value="C1.5:_HAD__Beta-PGM__Phosphata"/>
    <property type="match status" value="1"/>
</dbReference>
<proteinExistence type="inferred from homology"/>
<dbReference type="STRING" id="392015.SAMN05421543_1285"/>
<dbReference type="NCBIfam" id="TIGR01493">
    <property type="entry name" value="HAD-SF-IA-v2"/>
    <property type="match status" value="1"/>
</dbReference>
<sequence>MIRAVVFDAYGTLFDVHSVVAACETAFPGYGTQIIQIWRQKQLEYTWLRALMGRYQDFERVTEDALKYTLNHLGLWYDEKTLKSLLSVYLHLTPFPEVPAALRVFHPRPLAILSNGTERMLQVVVHHAGLPSLFAHVLSVDLVKTYKPDPRVYELVTRTLHLQKEEILFVSSNGWDVAGAKSFGFTVAWVNRQRQTHEELGVQPDYVADDLLQLAHHVISQ</sequence>
<dbReference type="InterPro" id="IPR051540">
    <property type="entry name" value="S-2-haloacid_dehalogenase"/>
</dbReference>
<dbReference type="InterPro" id="IPR036412">
    <property type="entry name" value="HAD-like_sf"/>
</dbReference>
<keyword evidence="4" id="KW-1185">Reference proteome</keyword>
<dbReference type="EMBL" id="FPBV01000028">
    <property type="protein sequence ID" value="SFV05778.1"/>
    <property type="molecule type" value="Genomic_DNA"/>
</dbReference>
<evidence type="ECO:0000313" key="4">
    <source>
        <dbReference type="Proteomes" id="UP000183508"/>
    </source>
</evidence>
<organism evidence="3 4">
    <name type="scientific">Alicyclobacillus macrosporangiidus</name>
    <dbReference type="NCBI Taxonomy" id="392015"/>
    <lineage>
        <taxon>Bacteria</taxon>
        <taxon>Bacillati</taxon>
        <taxon>Bacillota</taxon>
        <taxon>Bacilli</taxon>
        <taxon>Bacillales</taxon>
        <taxon>Alicyclobacillaceae</taxon>
        <taxon>Alicyclobacillus</taxon>
    </lineage>
</organism>
<dbReference type="SFLD" id="SFLDS00003">
    <property type="entry name" value="Haloacid_Dehalogenase"/>
    <property type="match status" value="1"/>
</dbReference>
<evidence type="ECO:0000256" key="2">
    <source>
        <dbReference type="ARBA" id="ARBA00022801"/>
    </source>
</evidence>
<dbReference type="NCBIfam" id="TIGR01428">
    <property type="entry name" value="HAD_type_II"/>
    <property type="match status" value="1"/>
</dbReference>
<comment type="similarity">
    <text evidence="1">Belongs to the HAD-like hydrolase superfamily. S-2-haloalkanoic acid dehalogenase family.</text>
</comment>
<dbReference type="AlphaFoldDB" id="A0A1I7L820"/>
<reference evidence="4" key="1">
    <citation type="submission" date="2016-10" db="EMBL/GenBank/DDBJ databases">
        <authorList>
            <person name="Varghese N."/>
        </authorList>
    </citation>
    <scope>NUCLEOTIDE SEQUENCE [LARGE SCALE GENOMIC DNA]</scope>
    <source>
        <strain evidence="4">DSM 17980</strain>
    </source>
</reference>
<dbReference type="InterPro" id="IPR006328">
    <property type="entry name" value="2-HAD"/>
</dbReference>
<dbReference type="SFLD" id="SFLDF00045">
    <property type="entry name" value="2-haloacid_dehalogenase"/>
    <property type="match status" value="1"/>
</dbReference>
<name>A0A1I7L820_9BACL</name>
<dbReference type="Proteomes" id="UP000183508">
    <property type="component" value="Unassembled WGS sequence"/>
</dbReference>
<evidence type="ECO:0000313" key="3">
    <source>
        <dbReference type="EMBL" id="SFV05778.1"/>
    </source>
</evidence>
<dbReference type="InterPro" id="IPR023198">
    <property type="entry name" value="PGP-like_dom2"/>
</dbReference>
<evidence type="ECO:0000256" key="1">
    <source>
        <dbReference type="ARBA" id="ARBA00008106"/>
    </source>
</evidence>